<dbReference type="PANTHER" id="PTHR30466:SF1">
    <property type="entry name" value="FMN REDUCTASE (NADH) RUTF"/>
    <property type="match status" value="1"/>
</dbReference>
<dbReference type="InterPro" id="IPR002563">
    <property type="entry name" value="Flavin_Rdtase-like_dom"/>
</dbReference>
<evidence type="ECO:0000313" key="3">
    <source>
        <dbReference type="EMBL" id="MDI5973805.1"/>
    </source>
</evidence>
<dbReference type="InterPro" id="IPR050268">
    <property type="entry name" value="NADH-dep_flavin_reductase"/>
</dbReference>
<feature type="domain" description="Flavin reductase like" evidence="2">
    <location>
        <begin position="12"/>
        <end position="156"/>
    </location>
</feature>
<organism evidence="3">
    <name type="scientific">Streptantibioticus silvisoli</name>
    <dbReference type="NCBI Taxonomy" id="2705255"/>
    <lineage>
        <taxon>Bacteria</taxon>
        <taxon>Bacillati</taxon>
        <taxon>Actinomycetota</taxon>
        <taxon>Actinomycetes</taxon>
        <taxon>Kitasatosporales</taxon>
        <taxon>Streptomycetaceae</taxon>
        <taxon>Streptantibioticus</taxon>
    </lineage>
</organism>
<dbReference type="GO" id="GO:0042602">
    <property type="term" value="F:riboflavin reductase (NADPH) activity"/>
    <property type="evidence" value="ECO:0007669"/>
    <property type="project" value="TreeGrafter"/>
</dbReference>
<comment type="caution">
    <text evidence="3">The sequence shown here is derived from an EMBL/GenBank/DDBJ whole genome shotgun (WGS) entry which is preliminary data.</text>
</comment>
<keyword evidence="1 3" id="KW-0560">Oxidoreductase</keyword>
<dbReference type="RefSeq" id="WP_271312613.1">
    <property type="nucleotide sequence ID" value="NZ_JABXJJ020000052.1"/>
</dbReference>
<evidence type="ECO:0000259" key="2">
    <source>
        <dbReference type="SMART" id="SM00903"/>
    </source>
</evidence>
<dbReference type="EMBL" id="JABXJJ020000052">
    <property type="protein sequence ID" value="MDI5973805.1"/>
    <property type="molecule type" value="Genomic_DNA"/>
</dbReference>
<dbReference type="SUPFAM" id="SSF50475">
    <property type="entry name" value="FMN-binding split barrel"/>
    <property type="match status" value="1"/>
</dbReference>
<dbReference type="Gene3D" id="2.30.110.10">
    <property type="entry name" value="Electron Transport, Fmn-binding Protein, Chain A"/>
    <property type="match status" value="1"/>
</dbReference>
<reference evidence="3" key="1">
    <citation type="submission" date="2023-05" db="EMBL/GenBank/DDBJ databases">
        <title>Streptantibioticus silvisoli sp. nov., acidotolerant actinomycetes 1 from pine litter.</title>
        <authorList>
            <person name="Swiecimska M."/>
            <person name="Golinska P."/>
            <person name="Sangal V."/>
            <person name="Wachnowicz B."/>
            <person name="Goodfellow M."/>
        </authorList>
    </citation>
    <scope>NUCLEOTIDE SEQUENCE</scope>
    <source>
        <strain evidence="3">SL13</strain>
    </source>
</reference>
<dbReference type="SMART" id="SM00903">
    <property type="entry name" value="Flavin_Reduct"/>
    <property type="match status" value="1"/>
</dbReference>
<dbReference type="InterPro" id="IPR012349">
    <property type="entry name" value="Split_barrel_FMN-bd"/>
</dbReference>
<dbReference type="PANTHER" id="PTHR30466">
    <property type="entry name" value="FLAVIN REDUCTASE"/>
    <property type="match status" value="1"/>
</dbReference>
<name>A0AA90HDM8_9ACTN</name>
<gene>
    <name evidence="3" type="ORF">POF50_031455</name>
</gene>
<proteinExistence type="predicted"/>
<dbReference type="AlphaFoldDB" id="A0AA90HDM8"/>
<dbReference type="EC" id="1.-.-.-" evidence="3"/>
<protein>
    <submittedName>
        <fullName evidence="3">Flavin reductase family protein</fullName>
        <ecNumber evidence="3">1.-.-.-</ecNumber>
    </submittedName>
</protein>
<dbReference type="Pfam" id="PF01613">
    <property type="entry name" value="Flavin_Reduct"/>
    <property type="match status" value="1"/>
</dbReference>
<dbReference type="GO" id="GO:0010181">
    <property type="term" value="F:FMN binding"/>
    <property type="evidence" value="ECO:0007669"/>
    <property type="project" value="InterPro"/>
</dbReference>
<dbReference type="GO" id="GO:0006208">
    <property type="term" value="P:pyrimidine nucleobase catabolic process"/>
    <property type="evidence" value="ECO:0007669"/>
    <property type="project" value="TreeGrafter"/>
</dbReference>
<accession>A0AA90HDM8</accession>
<evidence type="ECO:0000256" key="1">
    <source>
        <dbReference type="ARBA" id="ARBA00023002"/>
    </source>
</evidence>
<sequence length="165" mass="17149">MTIDGPALRGVLRSHAAGVAVLTAAGPDGPAGVTITSFTSISATPALVSFALADTSTTWARIKDSRWFGIQLLGADQAELAARFATSGADRFAAPTRWHTGPQGVPLLDGCLSWLVCSRHDQLRLGDHHLVVGAVEHAQAGEPGDSLVHLHGALRPVGTIHPART</sequence>